<dbReference type="EMBL" id="CAMXCT030002979">
    <property type="protein sequence ID" value="CAL4788983.1"/>
    <property type="molecule type" value="Genomic_DNA"/>
</dbReference>
<organism evidence="1">
    <name type="scientific">Cladocopium goreaui</name>
    <dbReference type="NCBI Taxonomy" id="2562237"/>
    <lineage>
        <taxon>Eukaryota</taxon>
        <taxon>Sar</taxon>
        <taxon>Alveolata</taxon>
        <taxon>Dinophyceae</taxon>
        <taxon>Suessiales</taxon>
        <taxon>Symbiodiniaceae</taxon>
        <taxon>Cladocopium</taxon>
    </lineage>
</organism>
<dbReference type="Proteomes" id="UP001152797">
    <property type="component" value="Unassembled WGS sequence"/>
</dbReference>
<dbReference type="EMBL" id="CAMXCT020002979">
    <property type="protein sequence ID" value="CAL1155046.1"/>
    <property type="molecule type" value="Genomic_DNA"/>
</dbReference>
<reference evidence="2 3" key="2">
    <citation type="submission" date="2024-05" db="EMBL/GenBank/DDBJ databases">
        <authorList>
            <person name="Chen Y."/>
            <person name="Shah S."/>
            <person name="Dougan E. K."/>
            <person name="Thang M."/>
            <person name="Chan C."/>
        </authorList>
    </citation>
    <scope>NUCLEOTIDE SEQUENCE [LARGE SCALE GENOMIC DNA]</scope>
</reference>
<reference evidence="1" key="1">
    <citation type="submission" date="2022-10" db="EMBL/GenBank/DDBJ databases">
        <authorList>
            <person name="Chen Y."/>
            <person name="Dougan E. K."/>
            <person name="Chan C."/>
            <person name="Rhodes N."/>
            <person name="Thang M."/>
        </authorList>
    </citation>
    <scope>NUCLEOTIDE SEQUENCE</scope>
</reference>
<sequence>MSAVTDSFTSHTTGSLLAVAGAGLANIAVVQSLEAAPFATALVPTDEDQALVQACCFLHASFAHVLAAAHATALLLYDLRKGSGGGGVAAEHEHALTAAVTAICPHRQEGVLLLGGHGKVQILQVRHGLKCSALAELALGADVPMWLRDETSQGFNAMSQSATNQRPDHGVLALAAASCKVRGPAGLGLHGTAAVAVSSEALFAVLGHEQTAERLCTLPALGAASAVVESTGGAVLLAVGHAFDTGGELLRLSWPELQVAQLGEEERHAIHTTALSSLLQDVQVPCSSCAGRAGILPHRQIQRFVAG</sequence>
<name>A0A9P1D2F4_9DINO</name>
<comment type="caution">
    <text evidence="1">The sequence shown here is derived from an EMBL/GenBank/DDBJ whole genome shotgun (WGS) entry which is preliminary data.</text>
</comment>
<evidence type="ECO:0000313" key="1">
    <source>
        <dbReference type="EMBL" id="CAI4001671.1"/>
    </source>
</evidence>
<dbReference type="EMBL" id="CAMXCT010002979">
    <property type="protein sequence ID" value="CAI4001671.1"/>
    <property type="molecule type" value="Genomic_DNA"/>
</dbReference>
<proteinExistence type="predicted"/>
<dbReference type="AlphaFoldDB" id="A0A9P1D2F4"/>
<protein>
    <submittedName>
        <fullName evidence="1">Uncharacterized protein</fullName>
    </submittedName>
</protein>
<gene>
    <name evidence="1" type="ORF">C1SCF055_LOCUS27696</name>
</gene>
<keyword evidence="3" id="KW-1185">Reference proteome</keyword>
<evidence type="ECO:0000313" key="2">
    <source>
        <dbReference type="EMBL" id="CAL4788983.1"/>
    </source>
</evidence>
<accession>A0A9P1D2F4</accession>
<evidence type="ECO:0000313" key="3">
    <source>
        <dbReference type="Proteomes" id="UP001152797"/>
    </source>
</evidence>